<comment type="catalytic activity">
    <reaction evidence="5">
        <text>an L-alpha-D-Hep-(1-&gt;5)-[alpha-Kdo-(2-&gt;4)]-alpha-Kdo-(2-&gt;6)-lipid A + ADP-L-glycero-beta-D-manno-heptose = an L-alpha-D-Hep-(1-&gt;3)-L-alpha-D-Hep-(1-&gt;5)-[alpha-Kdo-(2-&gt;4)]-alpha-Kdo-(2-&gt;6)-lipid A + ADP + H(+)</text>
        <dbReference type="Rhea" id="RHEA:74071"/>
        <dbReference type="ChEBI" id="CHEBI:15378"/>
        <dbReference type="ChEBI" id="CHEBI:61506"/>
        <dbReference type="ChEBI" id="CHEBI:193068"/>
        <dbReference type="ChEBI" id="CHEBI:193069"/>
        <dbReference type="ChEBI" id="CHEBI:456216"/>
        <dbReference type="EC" id="2.4.99.24"/>
    </reaction>
</comment>
<dbReference type="EMBL" id="CP116967">
    <property type="protein sequence ID" value="WNM56862.1"/>
    <property type="molecule type" value="Genomic_DNA"/>
</dbReference>
<evidence type="ECO:0000256" key="4">
    <source>
        <dbReference type="ARBA" id="ARBA00044042"/>
    </source>
</evidence>
<dbReference type="PANTHER" id="PTHR30160">
    <property type="entry name" value="TETRAACYLDISACCHARIDE 4'-KINASE-RELATED"/>
    <property type="match status" value="1"/>
</dbReference>
<reference evidence="6 7" key="1">
    <citation type="submission" date="2023-01" db="EMBL/GenBank/DDBJ databases">
        <title>Cultivation and genomic characterization of new, ubiquitous marine nitrite-oxidizing bacteria from the Nitrospirales.</title>
        <authorList>
            <person name="Mueller A.J."/>
            <person name="Daebeler A."/>
            <person name="Herbold C.W."/>
            <person name="Kirkegaard R.H."/>
            <person name="Daims H."/>
        </authorList>
    </citation>
    <scope>NUCLEOTIDE SEQUENCE [LARGE SCALE GENOMIC DNA]</scope>
    <source>
        <strain evidence="6 7">VA</strain>
    </source>
</reference>
<dbReference type="GO" id="GO:0005829">
    <property type="term" value="C:cytosol"/>
    <property type="evidence" value="ECO:0007669"/>
    <property type="project" value="TreeGrafter"/>
</dbReference>
<dbReference type="InterPro" id="IPR011910">
    <property type="entry name" value="RfaF"/>
</dbReference>
<keyword evidence="7" id="KW-1185">Reference proteome</keyword>
<dbReference type="EC" id="2.4.99.24" evidence="4"/>
<dbReference type="GO" id="GO:0008713">
    <property type="term" value="F:ADP-heptose-lipopolysaccharide heptosyltransferase activity"/>
    <property type="evidence" value="ECO:0007669"/>
    <property type="project" value="UniProtKB-EC"/>
</dbReference>
<evidence type="ECO:0000313" key="7">
    <source>
        <dbReference type="Proteomes" id="UP001302719"/>
    </source>
</evidence>
<comment type="similarity">
    <text evidence="3">Belongs to the glycosyltransferase 9 family.</text>
</comment>
<evidence type="ECO:0000256" key="1">
    <source>
        <dbReference type="ARBA" id="ARBA00022676"/>
    </source>
</evidence>
<evidence type="ECO:0000313" key="6">
    <source>
        <dbReference type="EMBL" id="WNM56862.1"/>
    </source>
</evidence>
<gene>
    <name evidence="6" type="primary">waaF</name>
    <name evidence="6" type="ORF">PP769_12840</name>
</gene>
<dbReference type="GO" id="GO:0009244">
    <property type="term" value="P:lipopolysaccharide core region biosynthetic process"/>
    <property type="evidence" value="ECO:0007669"/>
    <property type="project" value="TreeGrafter"/>
</dbReference>
<evidence type="ECO:0000256" key="3">
    <source>
        <dbReference type="ARBA" id="ARBA00043995"/>
    </source>
</evidence>
<keyword evidence="2" id="KW-0808">Transferase</keyword>
<dbReference type="PANTHER" id="PTHR30160:SF7">
    <property type="entry name" value="ADP-HEPTOSE--LPS HEPTOSYLTRANSFERASE 2"/>
    <property type="match status" value="1"/>
</dbReference>
<dbReference type="CDD" id="cd03789">
    <property type="entry name" value="GT9_LPS_heptosyltransferase"/>
    <property type="match status" value="1"/>
</dbReference>
<sequence>MNILVRVPNWIGDAVMCLPALMDLRNHDPHAKITVLARPIIGELLEGHPGVDEVMMYVYQGEHQGLLGLWHLIQLVKRKNFDRAVLFQNAFEAALIAWVAGIPSRIGYATDGRRWLLSQPVPRPDRATLHHTKYYQELVKAITHSPGKNDGSPQLFISSEVRHACARQFPEIFLPSDGLVIGINPGSVYGSAKRWIPERFAEVGDRLVEQLTKEFPGAPFVRCVLIGGKGEEALAQDIARRMRYEPIVLSGRTTIRELMGVLTRCSVLVTNDTGPMHVAQALGVPVAAIFGSTDPSTTSPHGQFSGVVTASVRCAPCLLRACPIDHRCMTQVSVEQVVEVALSQIRMPSGYGNEGRIRGHVG</sequence>
<dbReference type="InterPro" id="IPR002201">
    <property type="entry name" value="Glyco_trans_9"/>
</dbReference>
<keyword evidence="1" id="KW-0328">Glycosyltransferase</keyword>
<proteinExistence type="inferred from homology"/>
<dbReference type="Pfam" id="PF01075">
    <property type="entry name" value="Glyco_transf_9"/>
    <property type="match status" value="1"/>
</dbReference>
<organism evidence="6 7">
    <name type="scientific">Candidatus Nitrospira allomarina</name>
    <dbReference type="NCBI Taxonomy" id="3020900"/>
    <lineage>
        <taxon>Bacteria</taxon>
        <taxon>Pseudomonadati</taxon>
        <taxon>Nitrospirota</taxon>
        <taxon>Nitrospiria</taxon>
        <taxon>Nitrospirales</taxon>
        <taxon>Nitrospiraceae</taxon>
        <taxon>Nitrospira</taxon>
    </lineage>
</organism>
<dbReference type="Gene3D" id="3.40.50.2000">
    <property type="entry name" value="Glycogen Phosphorylase B"/>
    <property type="match status" value="2"/>
</dbReference>
<evidence type="ECO:0000256" key="2">
    <source>
        <dbReference type="ARBA" id="ARBA00022679"/>
    </source>
</evidence>
<dbReference type="InterPro" id="IPR051199">
    <property type="entry name" value="LPS_LOS_Heptosyltrfase"/>
</dbReference>
<dbReference type="AlphaFoldDB" id="A0AA96JQW2"/>
<dbReference type="KEGG" id="nall:PP769_12840"/>
<protein>
    <recommendedName>
        <fullName evidence="4">lipopolysaccharide heptosyltransferase II</fullName>
        <ecNumber evidence="4">2.4.99.24</ecNumber>
    </recommendedName>
</protein>
<accession>A0AA96JQW2</accession>
<evidence type="ECO:0000256" key="5">
    <source>
        <dbReference type="ARBA" id="ARBA00047503"/>
    </source>
</evidence>
<dbReference type="Proteomes" id="UP001302719">
    <property type="component" value="Chromosome"/>
</dbReference>
<dbReference type="SUPFAM" id="SSF53756">
    <property type="entry name" value="UDP-Glycosyltransferase/glycogen phosphorylase"/>
    <property type="match status" value="1"/>
</dbReference>
<name>A0AA96JQW2_9BACT</name>
<dbReference type="NCBIfam" id="TIGR02195">
    <property type="entry name" value="heptsyl_trn_II"/>
    <property type="match status" value="1"/>
</dbReference>
<dbReference type="RefSeq" id="WP_312640710.1">
    <property type="nucleotide sequence ID" value="NZ_CP116967.1"/>
</dbReference>